<gene>
    <name evidence="1" type="ORF">MUK42_24751</name>
</gene>
<evidence type="ECO:0000313" key="2">
    <source>
        <dbReference type="Proteomes" id="UP001055439"/>
    </source>
</evidence>
<accession>A0A9E7F9C0</accession>
<organism evidence="1 2">
    <name type="scientific">Musa troglodytarum</name>
    <name type="common">fe'i banana</name>
    <dbReference type="NCBI Taxonomy" id="320322"/>
    <lineage>
        <taxon>Eukaryota</taxon>
        <taxon>Viridiplantae</taxon>
        <taxon>Streptophyta</taxon>
        <taxon>Embryophyta</taxon>
        <taxon>Tracheophyta</taxon>
        <taxon>Spermatophyta</taxon>
        <taxon>Magnoliopsida</taxon>
        <taxon>Liliopsida</taxon>
        <taxon>Zingiberales</taxon>
        <taxon>Musaceae</taxon>
        <taxon>Musa</taxon>
    </lineage>
</organism>
<reference evidence="1" key="1">
    <citation type="submission" date="2022-05" db="EMBL/GenBank/DDBJ databases">
        <title>The Musa troglodytarum L. genome provides insights into the mechanism of non-climacteric behaviour and enrichment of carotenoids.</title>
        <authorList>
            <person name="Wang J."/>
        </authorList>
    </citation>
    <scope>NUCLEOTIDE SEQUENCE</scope>
    <source>
        <tissue evidence="1">Leaf</tissue>
    </source>
</reference>
<name>A0A9E7F9C0_9LILI</name>
<dbReference type="Proteomes" id="UP001055439">
    <property type="component" value="Chromosome 2"/>
</dbReference>
<dbReference type="AlphaFoldDB" id="A0A9E7F9C0"/>
<protein>
    <submittedName>
        <fullName evidence="1">Uncharacterized protein</fullName>
    </submittedName>
</protein>
<proteinExistence type="predicted"/>
<evidence type="ECO:0000313" key="1">
    <source>
        <dbReference type="EMBL" id="URD89643.1"/>
    </source>
</evidence>
<dbReference type="EMBL" id="CP097504">
    <property type="protein sequence ID" value="URD89643.1"/>
    <property type="molecule type" value="Genomic_DNA"/>
</dbReference>
<sequence>MAIIAKWGWGRVKGRRGRAGERSLARGSDVDLAVTINVCFTNHFVNFLISQLLSKISSDTALNLK</sequence>
<keyword evidence="2" id="KW-1185">Reference proteome</keyword>